<keyword evidence="1" id="KW-0472">Membrane</keyword>
<feature type="transmembrane region" description="Helical" evidence="1">
    <location>
        <begin position="12"/>
        <end position="32"/>
    </location>
</feature>
<comment type="caution">
    <text evidence="2">The sequence shown here is derived from an EMBL/GenBank/DDBJ whole genome shotgun (WGS) entry which is preliminary data.</text>
</comment>
<evidence type="ECO:0000313" key="3">
    <source>
        <dbReference type="Proteomes" id="UP000033860"/>
    </source>
</evidence>
<keyword evidence="1" id="KW-0812">Transmembrane</keyword>
<protein>
    <submittedName>
        <fullName evidence="2">Uncharacterized protein</fullName>
    </submittedName>
</protein>
<dbReference type="AlphaFoldDB" id="A0A0G1USS8"/>
<sequence length="102" mass="11691">MASYQFLTARATMILSNTSIFILIIKFFFWLLQFTLGTNFHSISVFEIKINFKSYELQALENNYNKSLPGMNHQEDTAADGKRNLFRGHHIAHPPAIAKLQG</sequence>
<accession>A0A0G1USS8</accession>
<gene>
    <name evidence="2" type="ORF">UX85_C0007G0077</name>
</gene>
<name>A0A0G1USS8_9BACT</name>
<keyword evidence="1" id="KW-1133">Transmembrane helix</keyword>
<dbReference type="Proteomes" id="UP000033860">
    <property type="component" value="Unassembled WGS sequence"/>
</dbReference>
<organism evidence="2 3">
    <name type="scientific">Candidatus Beckwithbacteria bacterium GW2011_GWB1_47_15</name>
    <dbReference type="NCBI Taxonomy" id="1618371"/>
    <lineage>
        <taxon>Bacteria</taxon>
        <taxon>Candidatus Beckwithiibacteriota</taxon>
    </lineage>
</organism>
<evidence type="ECO:0000256" key="1">
    <source>
        <dbReference type="SAM" id="Phobius"/>
    </source>
</evidence>
<proteinExistence type="predicted"/>
<evidence type="ECO:0000313" key="2">
    <source>
        <dbReference type="EMBL" id="KKU60790.1"/>
    </source>
</evidence>
<dbReference type="EMBL" id="LCNT01000007">
    <property type="protein sequence ID" value="KKU60790.1"/>
    <property type="molecule type" value="Genomic_DNA"/>
</dbReference>
<reference evidence="2 3" key="1">
    <citation type="journal article" date="2015" name="Nature">
        <title>rRNA introns, odd ribosomes, and small enigmatic genomes across a large radiation of phyla.</title>
        <authorList>
            <person name="Brown C.T."/>
            <person name="Hug L.A."/>
            <person name="Thomas B.C."/>
            <person name="Sharon I."/>
            <person name="Castelle C.J."/>
            <person name="Singh A."/>
            <person name="Wilkins M.J."/>
            <person name="Williams K.H."/>
            <person name="Banfield J.F."/>
        </authorList>
    </citation>
    <scope>NUCLEOTIDE SEQUENCE [LARGE SCALE GENOMIC DNA]</scope>
</reference>